<evidence type="ECO:0000313" key="1">
    <source>
        <dbReference type="EMBL" id="JAH82076.1"/>
    </source>
</evidence>
<proteinExistence type="predicted"/>
<dbReference type="EMBL" id="GBXM01026501">
    <property type="protein sequence ID" value="JAH82076.1"/>
    <property type="molecule type" value="Transcribed_RNA"/>
</dbReference>
<reference evidence="1" key="2">
    <citation type="journal article" date="2015" name="Fish Shellfish Immunol.">
        <title>Early steps in the European eel (Anguilla anguilla)-Vibrio vulnificus interaction in the gills: Role of the RtxA13 toxin.</title>
        <authorList>
            <person name="Callol A."/>
            <person name="Pajuelo D."/>
            <person name="Ebbesson L."/>
            <person name="Teles M."/>
            <person name="MacKenzie S."/>
            <person name="Amaro C."/>
        </authorList>
    </citation>
    <scope>NUCLEOTIDE SEQUENCE</scope>
</reference>
<sequence>MTHSYVVDIVEGRLSRHLGIRIFFANISR</sequence>
<name>A0A0E9VVG3_ANGAN</name>
<organism evidence="1">
    <name type="scientific">Anguilla anguilla</name>
    <name type="common">European freshwater eel</name>
    <name type="synonym">Muraena anguilla</name>
    <dbReference type="NCBI Taxonomy" id="7936"/>
    <lineage>
        <taxon>Eukaryota</taxon>
        <taxon>Metazoa</taxon>
        <taxon>Chordata</taxon>
        <taxon>Craniata</taxon>
        <taxon>Vertebrata</taxon>
        <taxon>Euteleostomi</taxon>
        <taxon>Actinopterygii</taxon>
        <taxon>Neopterygii</taxon>
        <taxon>Teleostei</taxon>
        <taxon>Anguilliformes</taxon>
        <taxon>Anguillidae</taxon>
        <taxon>Anguilla</taxon>
    </lineage>
</organism>
<protein>
    <submittedName>
        <fullName evidence="1">Uncharacterized protein</fullName>
    </submittedName>
</protein>
<dbReference type="AlphaFoldDB" id="A0A0E9VVG3"/>
<reference evidence="1" key="1">
    <citation type="submission" date="2014-11" db="EMBL/GenBank/DDBJ databases">
        <authorList>
            <person name="Amaro Gonzalez C."/>
        </authorList>
    </citation>
    <scope>NUCLEOTIDE SEQUENCE</scope>
</reference>
<accession>A0A0E9VVG3</accession>